<evidence type="ECO:0000313" key="6">
    <source>
        <dbReference type="EMBL" id="KAF2458189.1"/>
    </source>
</evidence>
<evidence type="ECO:0000256" key="4">
    <source>
        <dbReference type="ARBA" id="ARBA00023136"/>
    </source>
</evidence>
<keyword evidence="7" id="KW-1185">Reference proteome</keyword>
<keyword evidence="2" id="KW-0812">Transmembrane</keyword>
<evidence type="ECO:0000256" key="3">
    <source>
        <dbReference type="ARBA" id="ARBA00022989"/>
    </source>
</evidence>
<dbReference type="CDD" id="cd12910">
    <property type="entry name" value="SPRY_SSH4_like"/>
    <property type="match status" value="1"/>
</dbReference>
<proteinExistence type="predicted"/>
<evidence type="ECO:0000313" key="7">
    <source>
        <dbReference type="Proteomes" id="UP000799766"/>
    </source>
</evidence>
<dbReference type="InterPro" id="IPR035780">
    <property type="entry name" value="SPRY_Ssh4-like"/>
</dbReference>
<feature type="compositionally biased region" description="Pro residues" evidence="5">
    <location>
        <begin position="84"/>
        <end position="93"/>
    </location>
</feature>
<dbReference type="Gene3D" id="2.60.120.920">
    <property type="match status" value="1"/>
</dbReference>
<evidence type="ECO:0000256" key="5">
    <source>
        <dbReference type="SAM" id="MobiDB-lite"/>
    </source>
</evidence>
<sequence>MAEQYQPPPGPPPGHRSQYQSSSEFAPPPGPPPGHSGHHLHQQQQTPEIYAPPPGPPPSHRQQQEETYAPPPGPPPSHAQQTYAPPPGPPPSRQPASSPSQPYHDWQSIPDPADLPPPPSLTHHASPTGNASLAAADAAHAWTASHPLWEPRALAPEQREAMQAGALVLSKPREYVGDVLQKGRGHWFCRTWRKCPEACLLSTLPLYAAAHDSPLRSGRERTVYFELQVLGVGGLDDAEAGIAIGFVAPPYPTWRLPGWERASLGVHGDDGRRYVNDTFGGIDFTAPFRPGQRVGIGMTFAAPPPAYSESGKGVRMMEINVFFTRDGRREGGWDLHEELDERVLEGTMGLEGECDLLAAIGVFGGVDFEVFFSEDDWWYKPK</sequence>
<comment type="subcellular location">
    <subcellularLocation>
        <location evidence="1">Membrane</location>
    </subcellularLocation>
</comment>
<protein>
    <recommendedName>
        <fullName evidence="8">SPRY domain-containing protein</fullName>
    </recommendedName>
</protein>
<evidence type="ECO:0000256" key="2">
    <source>
        <dbReference type="ARBA" id="ARBA00022692"/>
    </source>
</evidence>
<reference evidence="6" key="1">
    <citation type="journal article" date="2020" name="Stud. Mycol.">
        <title>101 Dothideomycetes genomes: a test case for predicting lifestyles and emergence of pathogens.</title>
        <authorList>
            <person name="Haridas S."/>
            <person name="Albert R."/>
            <person name="Binder M."/>
            <person name="Bloem J."/>
            <person name="Labutti K."/>
            <person name="Salamov A."/>
            <person name="Andreopoulos B."/>
            <person name="Baker S."/>
            <person name="Barry K."/>
            <person name="Bills G."/>
            <person name="Bluhm B."/>
            <person name="Cannon C."/>
            <person name="Castanera R."/>
            <person name="Culley D."/>
            <person name="Daum C."/>
            <person name="Ezra D."/>
            <person name="Gonzalez J."/>
            <person name="Henrissat B."/>
            <person name="Kuo A."/>
            <person name="Liang C."/>
            <person name="Lipzen A."/>
            <person name="Lutzoni F."/>
            <person name="Magnuson J."/>
            <person name="Mondo S."/>
            <person name="Nolan M."/>
            <person name="Ohm R."/>
            <person name="Pangilinan J."/>
            <person name="Park H.-J."/>
            <person name="Ramirez L."/>
            <person name="Alfaro M."/>
            <person name="Sun H."/>
            <person name="Tritt A."/>
            <person name="Yoshinaga Y."/>
            <person name="Zwiers L.-H."/>
            <person name="Turgeon B."/>
            <person name="Goodwin S."/>
            <person name="Spatafora J."/>
            <person name="Crous P."/>
            <person name="Grigoriev I."/>
        </authorList>
    </citation>
    <scope>NUCLEOTIDE SEQUENCE</scope>
    <source>
        <strain evidence="6">ATCC 16933</strain>
    </source>
</reference>
<feature type="compositionally biased region" description="Pro residues" evidence="5">
    <location>
        <begin position="1"/>
        <end position="14"/>
    </location>
</feature>
<dbReference type="OrthoDB" id="25503at2759"/>
<keyword evidence="4" id="KW-0472">Membrane</keyword>
<feature type="region of interest" description="Disordered" evidence="5">
    <location>
        <begin position="1"/>
        <end position="138"/>
    </location>
</feature>
<feature type="compositionally biased region" description="Pro residues" evidence="5">
    <location>
        <begin position="50"/>
        <end position="59"/>
    </location>
</feature>
<dbReference type="EMBL" id="MU001678">
    <property type="protein sequence ID" value="KAF2458189.1"/>
    <property type="molecule type" value="Genomic_DNA"/>
</dbReference>
<dbReference type="PRINTS" id="PR01217">
    <property type="entry name" value="PRICHEXTENSN"/>
</dbReference>
<keyword evidence="3" id="KW-1133">Transmembrane helix</keyword>
<evidence type="ECO:0000256" key="1">
    <source>
        <dbReference type="ARBA" id="ARBA00004370"/>
    </source>
</evidence>
<gene>
    <name evidence="6" type="ORF">BDY21DRAFT_302199</name>
</gene>
<organism evidence="6 7">
    <name type="scientific">Lineolata rhizophorae</name>
    <dbReference type="NCBI Taxonomy" id="578093"/>
    <lineage>
        <taxon>Eukaryota</taxon>
        <taxon>Fungi</taxon>
        <taxon>Dikarya</taxon>
        <taxon>Ascomycota</taxon>
        <taxon>Pezizomycotina</taxon>
        <taxon>Dothideomycetes</taxon>
        <taxon>Dothideomycetes incertae sedis</taxon>
        <taxon>Lineolatales</taxon>
        <taxon>Lineolataceae</taxon>
        <taxon>Lineolata</taxon>
    </lineage>
</organism>
<dbReference type="InterPro" id="IPR043136">
    <property type="entry name" value="B30.2/SPRY_sf"/>
</dbReference>
<dbReference type="Proteomes" id="UP000799766">
    <property type="component" value="Unassembled WGS sequence"/>
</dbReference>
<evidence type="ECO:0008006" key="8">
    <source>
        <dbReference type="Google" id="ProtNLM"/>
    </source>
</evidence>
<accession>A0A6A6P2T4</accession>
<dbReference type="AlphaFoldDB" id="A0A6A6P2T4"/>
<name>A0A6A6P2T4_9PEZI</name>
<dbReference type="GO" id="GO:0016020">
    <property type="term" value="C:membrane"/>
    <property type="evidence" value="ECO:0007669"/>
    <property type="project" value="UniProtKB-SubCell"/>
</dbReference>